<evidence type="ECO:0000259" key="3">
    <source>
        <dbReference type="Pfam" id="PF00144"/>
    </source>
</evidence>
<protein>
    <submittedName>
        <fullName evidence="4">C9084870-a4b2-42c2-8042-4afbf67985ee</fullName>
    </submittedName>
</protein>
<dbReference type="AlphaFoldDB" id="A0A446BXK4"/>
<evidence type="ECO:0000313" key="4">
    <source>
        <dbReference type="EMBL" id="SPQ27228.1"/>
    </source>
</evidence>
<dbReference type="Pfam" id="PF00144">
    <property type="entry name" value="Beta-lactamase"/>
    <property type="match status" value="1"/>
</dbReference>
<organism evidence="4 5">
    <name type="scientific">Thermothielavioides terrestris</name>
    <dbReference type="NCBI Taxonomy" id="2587410"/>
    <lineage>
        <taxon>Eukaryota</taxon>
        <taxon>Fungi</taxon>
        <taxon>Dikarya</taxon>
        <taxon>Ascomycota</taxon>
        <taxon>Pezizomycotina</taxon>
        <taxon>Sordariomycetes</taxon>
        <taxon>Sordariomycetidae</taxon>
        <taxon>Sordariales</taxon>
        <taxon>Chaetomiaceae</taxon>
        <taxon>Thermothielavioides</taxon>
    </lineage>
</organism>
<dbReference type="PANTHER" id="PTHR43283">
    <property type="entry name" value="BETA-LACTAMASE-RELATED"/>
    <property type="match status" value="1"/>
</dbReference>
<dbReference type="SUPFAM" id="SSF56601">
    <property type="entry name" value="beta-lactamase/transpeptidase-like"/>
    <property type="match status" value="1"/>
</dbReference>
<dbReference type="GO" id="GO:0016787">
    <property type="term" value="F:hydrolase activity"/>
    <property type="evidence" value="ECO:0007669"/>
    <property type="project" value="UniProtKB-KW"/>
</dbReference>
<reference evidence="4 5" key="1">
    <citation type="submission" date="2018-04" db="EMBL/GenBank/DDBJ databases">
        <authorList>
            <person name="Huttner S."/>
            <person name="Dainat J."/>
        </authorList>
    </citation>
    <scope>NUCLEOTIDE SEQUENCE [LARGE SCALE GENOMIC DNA]</scope>
</reference>
<feature type="domain" description="Beta-lactamase-related" evidence="3">
    <location>
        <begin position="29"/>
        <end position="385"/>
    </location>
</feature>
<keyword evidence="2" id="KW-0378">Hydrolase</keyword>
<dbReference type="Gene3D" id="3.40.710.10">
    <property type="entry name" value="DD-peptidase/beta-lactamase superfamily"/>
    <property type="match status" value="1"/>
</dbReference>
<evidence type="ECO:0000256" key="2">
    <source>
        <dbReference type="ARBA" id="ARBA00022801"/>
    </source>
</evidence>
<accession>A0A446BXK4</accession>
<sequence length="403" mass="43417">MTPEFEARVRKAVDDGVLPFAVMLAKDKTGKIDYSFSVGNASLKPGAPPATPQTLLSIASLSKLLTAIAVLQLVEQDILTLDTEVTQYLPVLASQPIITGFDAKTGQPILAKRTQPIRLRHLLTHSAGTGYLMVSGTLRQWAQATGRALPVPLSSTSAGGGGASVDTRFGYPLLFEPGAGWEYGSGLDWAGKLVETLTGGFLDDFVHENILARVGVPRGGITFHPGRFTDPIEPLAGMATRGEGEGSGKLEFLETRFDAVAEAFGGEGAWGGMGEYIKVLESLMRDDGKILKPATAKLLFEGLLEGEAKKALNESMEHPEWVVGVVPPGIEYNWSAAGLLFESGSHEHRKKGFLQWGGAWNLSWFIDREAGVCSVFGTQLRQTADPEVEKVIKEFEDIIYSKL</sequence>
<dbReference type="Proteomes" id="UP000289323">
    <property type="component" value="Unassembled WGS sequence"/>
</dbReference>
<proteinExistence type="inferred from homology"/>
<gene>
    <name evidence="4" type="ORF">TT172_LOCUS9647</name>
</gene>
<dbReference type="PANTHER" id="PTHR43283:SF17">
    <property type="entry name" value="(LOVD), PUTATIVE (AFU_ORTHOLOGUE AFUA_5G00920)-RELATED"/>
    <property type="match status" value="1"/>
</dbReference>
<comment type="similarity">
    <text evidence="1">Belongs to the class-A beta-lactamase family.</text>
</comment>
<evidence type="ECO:0000313" key="5">
    <source>
        <dbReference type="Proteomes" id="UP000289323"/>
    </source>
</evidence>
<dbReference type="InterPro" id="IPR012338">
    <property type="entry name" value="Beta-lactam/transpept-like"/>
</dbReference>
<dbReference type="InterPro" id="IPR001466">
    <property type="entry name" value="Beta-lactam-related"/>
</dbReference>
<dbReference type="EMBL" id="OUUZ01000019">
    <property type="protein sequence ID" value="SPQ27228.1"/>
    <property type="molecule type" value="Genomic_DNA"/>
</dbReference>
<dbReference type="InterPro" id="IPR050789">
    <property type="entry name" value="Diverse_Enzym_Activities"/>
</dbReference>
<name>A0A446BXK4_9PEZI</name>
<evidence type="ECO:0000256" key="1">
    <source>
        <dbReference type="ARBA" id="ARBA00009009"/>
    </source>
</evidence>